<evidence type="ECO:0008006" key="4">
    <source>
        <dbReference type="Google" id="ProtNLM"/>
    </source>
</evidence>
<evidence type="ECO:0000313" key="2">
    <source>
        <dbReference type="EMBL" id="AUT66461.1"/>
    </source>
</evidence>
<reference evidence="2 3" key="1">
    <citation type="submission" date="2018-01" db="EMBL/GenBank/DDBJ databases">
        <title>Species boundaries and ecological features among Paraburkholderia terrae DSMZ17804T, P. hospita DSMZ17164T and P. caribensis DSMZ13236T.</title>
        <authorList>
            <person name="Pratama A.A."/>
        </authorList>
    </citation>
    <scope>NUCLEOTIDE SEQUENCE [LARGE SCALE GENOMIC DNA]</scope>
    <source>
        <strain evidence="2 3">DSM 17804</strain>
    </source>
</reference>
<dbReference type="AlphaFoldDB" id="A0A2I8F4I8"/>
<feature type="chain" id="PRO_5014437828" description="Lipoprotein" evidence="1">
    <location>
        <begin position="21"/>
        <end position="62"/>
    </location>
</feature>
<sequence length="62" mass="5919">MCRLFFILALAAGISACVSAPPYDNGYPAYGTGYYAPGPAIGVGVGGGSFGGGVGVGLGVGF</sequence>
<gene>
    <name evidence="2" type="ORF">C2L65_43030</name>
</gene>
<dbReference type="KEGG" id="pter:C2L65_43030"/>
<proteinExistence type="predicted"/>
<dbReference type="EMBL" id="CP026114">
    <property type="protein sequence ID" value="AUT66461.1"/>
    <property type="molecule type" value="Genomic_DNA"/>
</dbReference>
<evidence type="ECO:0000256" key="1">
    <source>
        <dbReference type="SAM" id="SignalP"/>
    </source>
</evidence>
<dbReference type="Proteomes" id="UP000243502">
    <property type="component" value="Chromosome 4"/>
</dbReference>
<name>A0A2I8F4I8_9BURK</name>
<feature type="signal peptide" evidence="1">
    <location>
        <begin position="1"/>
        <end position="20"/>
    </location>
</feature>
<accession>A0A2I8F4I8</accession>
<dbReference type="RefSeq" id="WP_081920818.1">
    <property type="nucleotide sequence ID" value="NZ_CP026114.1"/>
</dbReference>
<protein>
    <recommendedName>
        <fullName evidence="4">Lipoprotein</fullName>
    </recommendedName>
</protein>
<keyword evidence="1" id="KW-0732">Signal</keyword>
<evidence type="ECO:0000313" key="3">
    <source>
        <dbReference type="Proteomes" id="UP000243502"/>
    </source>
</evidence>
<organism evidence="2 3">
    <name type="scientific">Paraburkholderia terrae</name>
    <dbReference type="NCBI Taxonomy" id="311230"/>
    <lineage>
        <taxon>Bacteria</taxon>
        <taxon>Pseudomonadati</taxon>
        <taxon>Pseudomonadota</taxon>
        <taxon>Betaproteobacteria</taxon>
        <taxon>Burkholderiales</taxon>
        <taxon>Burkholderiaceae</taxon>
        <taxon>Paraburkholderia</taxon>
    </lineage>
</organism>
<dbReference type="PROSITE" id="PS51257">
    <property type="entry name" value="PROKAR_LIPOPROTEIN"/>
    <property type="match status" value="1"/>
</dbReference>